<dbReference type="SMART" id="SM00906">
    <property type="entry name" value="Fungal_trans"/>
    <property type="match status" value="1"/>
</dbReference>
<sequence>MEDRGIESRKQRGESNFETSAWQGTEDSITVDMSDTEHAIRPRKRARPQQRQRVSRACDQCRVGKLKCDGAHPRCCTCTDTGKPCSYDGTSRRRGLKTGYVRALECLWGLVFQNVAESEVVVQELLDAKLGQVLSGDGSSLEYWRSSQIPQKIEKLLSGTEASEEDIEDTGKATELVEERCSGLRWTTQSQTLQTQLAETNKPSPTGSSRQSQPMPGRTLDSLHSLTSEAPPTPPKLQLPSGWRKLLASFFSYTHCWLPIVERDAIYRTSYAYPQPQDSLSPHSLGSGDHALLWAILAYTATRESTNRSEDHRARDGAKQGLTSNFMYAIARNLVPSENEARYSIGHVQALLLLGLCHCTTGDWNTSWLLVGQAILVATELGLNQLAVQVKWEKQLAQRVWLGCFVLHTLLSAWLTRVPHLRKDDAQHHLPIEESGIEEWGPWQAPSSNNQLSDQESPTHAFSTFNQLLKLVIILNDSLRNLFSETLQGSIMELRKWSTELPVHCQQGIDSSEASSSGSPTTPNVLNLYVVHATVLLALSRACEGEIESFSFIQQETQQYTNIIAILNQSCNAAEIVSLLPVYDFLAFVLSTPDQPQLLSKQISTEQVSRALMSSGFACTGNGSVPPNNIRGSCPSQNYSNQHIPPPDSGLNLTRAQEHENVNIPYRLPDDQTISDMFNIPLKNFALRQHSGSSVDNLFGLNAAQDVITPLSELVHRSSISSAPRHQTPSTEMMDVESFSTLDMSVGASSSNDEHLASWAIMPAPLPEDNSLAEYFQLLDDYEIDQATFKENLGYTS</sequence>
<evidence type="ECO:0000313" key="5">
    <source>
        <dbReference type="EMBL" id="PMD29204.1"/>
    </source>
</evidence>
<feature type="compositionally biased region" description="Polar residues" evidence="3">
    <location>
        <begin position="16"/>
        <end position="33"/>
    </location>
</feature>
<feature type="compositionally biased region" description="Basic and acidic residues" evidence="3">
    <location>
        <begin position="1"/>
        <end position="15"/>
    </location>
</feature>
<dbReference type="GO" id="GO:0006351">
    <property type="term" value="P:DNA-templated transcription"/>
    <property type="evidence" value="ECO:0007669"/>
    <property type="project" value="InterPro"/>
</dbReference>
<dbReference type="CDD" id="cd00067">
    <property type="entry name" value="GAL4"/>
    <property type="match status" value="1"/>
</dbReference>
<dbReference type="InterPro" id="IPR007219">
    <property type="entry name" value="XnlR_reg_dom"/>
</dbReference>
<dbReference type="CDD" id="cd12148">
    <property type="entry name" value="fungal_TF_MHR"/>
    <property type="match status" value="1"/>
</dbReference>
<feature type="region of interest" description="Disordered" evidence="3">
    <location>
        <begin position="1"/>
        <end position="51"/>
    </location>
</feature>
<evidence type="ECO:0000259" key="4">
    <source>
        <dbReference type="PROSITE" id="PS50048"/>
    </source>
</evidence>
<protein>
    <recommendedName>
        <fullName evidence="4">Zn(2)-C6 fungal-type domain-containing protein</fullName>
    </recommendedName>
</protein>
<evidence type="ECO:0000256" key="1">
    <source>
        <dbReference type="ARBA" id="ARBA00022723"/>
    </source>
</evidence>
<evidence type="ECO:0000256" key="2">
    <source>
        <dbReference type="ARBA" id="ARBA00023242"/>
    </source>
</evidence>
<dbReference type="SMART" id="SM00066">
    <property type="entry name" value="GAL4"/>
    <property type="match status" value="1"/>
</dbReference>
<feature type="region of interest" description="Disordered" evidence="3">
    <location>
        <begin position="196"/>
        <end position="237"/>
    </location>
</feature>
<dbReference type="PANTHER" id="PTHR47655:SF2">
    <property type="entry name" value="QUINIC ACID UTILIZATION ACTIVATOR"/>
    <property type="match status" value="1"/>
</dbReference>
<keyword evidence="2" id="KW-0539">Nucleus</keyword>
<reference evidence="5 6" key="1">
    <citation type="submission" date="2016-04" db="EMBL/GenBank/DDBJ databases">
        <title>A degradative enzymes factory behind the ericoid mycorrhizal symbiosis.</title>
        <authorList>
            <consortium name="DOE Joint Genome Institute"/>
            <person name="Martino E."/>
            <person name="Morin E."/>
            <person name="Grelet G."/>
            <person name="Kuo A."/>
            <person name="Kohler A."/>
            <person name="Daghino S."/>
            <person name="Barry K."/>
            <person name="Choi C."/>
            <person name="Cichocki N."/>
            <person name="Clum A."/>
            <person name="Copeland A."/>
            <person name="Hainaut M."/>
            <person name="Haridas S."/>
            <person name="Labutti K."/>
            <person name="Lindquist E."/>
            <person name="Lipzen A."/>
            <person name="Khouja H.-R."/>
            <person name="Murat C."/>
            <person name="Ohm R."/>
            <person name="Olson A."/>
            <person name="Spatafora J."/>
            <person name="Veneault-Fourrey C."/>
            <person name="Henrissat B."/>
            <person name="Grigoriev I."/>
            <person name="Martin F."/>
            <person name="Perotto S."/>
        </authorList>
    </citation>
    <scope>NUCLEOTIDE SEQUENCE [LARGE SCALE GENOMIC DNA]</scope>
    <source>
        <strain evidence="5 6">F</strain>
    </source>
</reference>
<feature type="compositionally biased region" description="Basic residues" evidence="3">
    <location>
        <begin position="41"/>
        <end position="51"/>
    </location>
</feature>
<dbReference type="PROSITE" id="PS50048">
    <property type="entry name" value="ZN2_CY6_FUNGAL_2"/>
    <property type="match status" value="1"/>
</dbReference>
<organism evidence="5 6">
    <name type="scientific">Hyaloscypha variabilis (strain UAMH 11265 / GT02V1 / F)</name>
    <name type="common">Meliniomyces variabilis</name>
    <dbReference type="NCBI Taxonomy" id="1149755"/>
    <lineage>
        <taxon>Eukaryota</taxon>
        <taxon>Fungi</taxon>
        <taxon>Dikarya</taxon>
        <taxon>Ascomycota</taxon>
        <taxon>Pezizomycotina</taxon>
        <taxon>Leotiomycetes</taxon>
        <taxon>Helotiales</taxon>
        <taxon>Hyaloscyphaceae</taxon>
        <taxon>Hyaloscypha</taxon>
        <taxon>Hyaloscypha variabilis</taxon>
    </lineage>
</organism>
<dbReference type="GO" id="GO:0000981">
    <property type="term" value="F:DNA-binding transcription factor activity, RNA polymerase II-specific"/>
    <property type="evidence" value="ECO:0007669"/>
    <property type="project" value="InterPro"/>
</dbReference>
<evidence type="ECO:0000256" key="3">
    <source>
        <dbReference type="SAM" id="MobiDB-lite"/>
    </source>
</evidence>
<dbReference type="GO" id="GO:0003677">
    <property type="term" value="F:DNA binding"/>
    <property type="evidence" value="ECO:0007669"/>
    <property type="project" value="InterPro"/>
</dbReference>
<dbReference type="PROSITE" id="PS00463">
    <property type="entry name" value="ZN2_CY6_FUNGAL_1"/>
    <property type="match status" value="1"/>
</dbReference>
<dbReference type="EMBL" id="KZ613976">
    <property type="protein sequence ID" value="PMD29204.1"/>
    <property type="molecule type" value="Genomic_DNA"/>
</dbReference>
<feature type="compositionally biased region" description="Polar residues" evidence="3">
    <location>
        <begin position="198"/>
        <end position="214"/>
    </location>
</feature>
<dbReference type="InterPro" id="IPR001138">
    <property type="entry name" value="Zn2Cys6_DnaBD"/>
</dbReference>
<dbReference type="InterPro" id="IPR036864">
    <property type="entry name" value="Zn2-C6_fun-type_DNA-bd_sf"/>
</dbReference>
<accession>A0A2J6QSG6</accession>
<feature type="domain" description="Zn(2)-C6 fungal-type" evidence="4">
    <location>
        <begin position="57"/>
        <end position="87"/>
    </location>
</feature>
<dbReference type="GO" id="GO:0045944">
    <property type="term" value="P:positive regulation of transcription by RNA polymerase II"/>
    <property type="evidence" value="ECO:0007669"/>
    <property type="project" value="TreeGrafter"/>
</dbReference>
<dbReference type="InterPro" id="IPR052783">
    <property type="entry name" value="Metabolic/Drug-Res_Regulator"/>
</dbReference>
<dbReference type="Pfam" id="PF00172">
    <property type="entry name" value="Zn_clus"/>
    <property type="match status" value="1"/>
</dbReference>
<evidence type="ECO:0000313" key="6">
    <source>
        <dbReference type="Proteomes" id="UP000235786"/>
    </source>
</evidence>
<dbReference type="PANTHER" id="PTHR47655">
    <property type="entry name" value="QUINIC ACID UTILIZATION ACTIVATOR"/>
    <property type="match status" value="1"/>
</dbReference>
<gene>
    <name evidence="5" type="ORF">L207DRAFT_504347</name>
</gene>
<dbReference type="SUPFAM" id="SSF57701">
    <property type="entry name" value="Zn2/Cys6 DNA-binding domain"/>
    <property type="match status" value="1"/>
</dbReference>
<dbReference type="Gene3D" id="4.10.240.10">
    <property type="entry name" value="Zn(2)-C6 fungal-type DNA-binding domain"/>
    <property type="match status" value="1"/>
</dbReference>
<dbReference type="Pfam" id="PF04082">
    <property type="entry name" value="Fungal_trans"/>
    <property type="match status" value="1"/>
</dbReference>
<name>A0A2J6QSG6_HYAVF</name>
<dbReference type="Proteomes" id="UP000235786">
    <property type="component" value="Unassembled WGS sequence"/>
</dbReference>
<dbReference type="OrthoDB" id="2534600at2759"/>
<keyword evidence="6" id="KW-1185">Reference proteome</keyword>
<dbReference type="GO" id="GO:0008270">
    <property type="term" value="F:zinc ion binding"/>
    <property type="evidence" value="ECO:0007669"/>
    <property type="project" value="InterPro"/>
</dbReference>
<dbReference type="AlphaFoldDB" id="A0A2J6QSG6"/>
<keyword evidence="1" id="KW-0479">Metal-binding</keyword>
<proteinExistence type="predicted"/>